<dbReference type="GO" id="GO:0005743">
    <property type="term" value="C:mitochondrial inner membrane"/>
    <property type="evidence" value="ECO:0007669"/>
    <property type="project" value="UniProtKB-SubCell"/>
</dbReference>
<protein>
    <recommendedName>
        <fullName evidence="10">ATP synthase subunit d, mitochondrial</fullName>
    </recommendedName>
</protein>
<keyword evidence="3 10" id="KW-0813">Transport</keyword>
<dbReference type="GeneTree" id="ENSGT00390000003582"/>
<keyword evidence="6 10" id="KW-0999">Mitochondrion inner membrane</keyword>
<proteinExistence type="inferred from homology"/>
<dbReference type="AlphaFoldDB" id="A0A3Q0SIL9"/>
<name>A0A3Q0SIL9_AMPCI</name>
<organism evidence="11 12">
    <name type="scientific">Amphilophus citrinellus</name>
    <name type="common">Midas cichlid</name>
    <name type="synonym">Cichlasoma citrinellum</name>
    <dbReference type="NCBI Taxonomy" id="61819"/>
    <lineage>
        <taxon>Eukaryota</taxon>
        <taxon>Metazoa</taxon>
        <taxon>Chordata</taxon>
        <taxon>Craniata</taxon>
        <taxon>Vertebrata</taxon>
        <taxon>Euteleostomi</taxon>
        <taxon>Actinopterygii</taxon>
        <taxon>Neopterygii</taxon>
        <taxon>Teleostei</taxon>
        <taxon>Neoteleostei</taxon>
        <taxon>Acanthomorphata</taxon>
        <taxon>Ovalentaria</taxon>
        <taxon>Cichlomorphae</taxon>
        <taxon>Cichliformes</taxon>
        <taxon>Cichlidae</taxon>
        <taxon>New World cichlids</taxon>
        <taxon>Cichlasomatinae</taxon>
        <taxon>Heroini</taxon>
        <taxon>Amphilophus</taxon>
    </lineage>
</organism>
<dbReference type="InterPro" id="IPR036228">
    <property type="entry name" value="ATP_synth_F0_dsu_sf_mt"/>
</dbReference>
<keyword evidence="8 10" id="KW-0496">Mitochondrion</keyword>
<evidence type="ECO:0000256" key="4">
    <source>
        <dbReference type="ARBA" id="ARBA00022547"/>
    </source>
</evidence>
<evidence type="ECO:0000256" key="3">
    <source>
        <dbReference type="ARBA" id="ARBA00022448"/>
    </source>
</evidence>
<evidence type="ECO:0000256" key="6">
    <source>
        <dbReference type="ARBA" id="ARBA00022792"/>
    </source>
</evidence>
<evidence type="ECO:0000256" key="9">
    <source>
        <dbReference type="ARBA" id="ARBA00023136"/>
    </source>
</evidence>
<reference evidence="11" key="2">
    <citation type="submission" date="2025-09" db="UniProtKB">
        <authorList>
            <consortium name="Ensembl"/>
        </authorList>
    </citation>
    <scope>IDENTIFICATION</scope>
</reference>
<comment type="function">
    <text evidence="10">Mitochondrial membrane ATP synthase (F(1)F(0) ATP synthase or Complex V) produces ATP from ADP in the presence of a proton gradient across the membrane which is generated by electron transport complexes of the respiratory chain. F-type ATPases consist of two structural domains, F(1) - containing the extramembraneous catalytic core, and F(0) - containing the membrane proton channel, linked together by a central stalk and a peripheral stalk. During catalysis, ATP synthesis in the catalytic domain of F(1) is coupled via a rotary mechanism of the central stalk subunits to proton translocation.</text>
</comment>
<keyword evidence="4" id="KW-0138">CF(0)</keyword>
<dbReference type="Ensembl" id="ENSACIT00000022111.1">
    <property type="protein sequence ID" value="ENSACIP00000021553.1"/>
    <property type="gene ID" value="ENSACIG00000016617.1"/>
</dbReference>
<keyword evidence="9 10" id="KW-0472">Membrane</keyword>
<keyword evidence="7 10" id="KW-0406">Ion transport</keyword>
<dbReference type="InterPro" id="IPR008689">
    <property type="entry name" value="ATP_synth_F0_dsu_mt"/>
</dbReference>
<dbReference type="Gene3D" id="6.10.280.70">
    <property type="match status" value="1"/>
</dbReference>
<evidence type="ECO:0000256" key="7">
    <source>
        <dbReference type="ARBA" id="ARBA00023065"/>
    </source>
</evidence>
<evidence type="ECO:0000256" key="1">
    <source>
        <dbReference type="ARBA" id="ARBA00004273"/>
    </source>
</evidence>
<comment type="subcellular location">
    <subcellularLocation>
        <location evidence="1 10">Mitochondrion inner membrane</location>
    </subcellularLocation>
</comment>
<reference evidence="11" key="1">
    <citation type="submission" date="2025-08" db="UniProtKB">
        <authorList>
            <consortium name="Ensembl"/>
        </authorList>
    </citation>
    <scope>IDENTIFICATION</scope>
</reference>
<evidence type="ECO:0000256" key="8">
    <source>
        <dbReference type="ARBA" id="ARBA00023128"/>
    </source>
</evidence>
<dbReference type="GO" id="GO:0045259">
    <property type="term" value="C:proton-transporting ATP synthase complex"/>
    <property type="evidence" value="ECO:0007669"/>
    <property type="project" value="UniProtKB-KW"/>
</dbReference>
<accession>A0A3Q0SIL9</accession>
<dbReference type="PANTHER" id="PTHR12700">
    <property type="entry name" value="ATP SYNTHASE SUBUNIT D, MITOCHONDRIAL"/>
    <property type="match status" value="1"/>
</dbReference>
<evidence type="ECO:0000256" key="5">
    <source>
        <dbReference type="ARBA" id="ARBA00022781"/>
    </source>
</evidence>
<evidence type="ECO:0000256" key="2">
    <source>
        <dbReference type="ARBA" id="ARBA00006842"/>
    </source>
</evidence>
<evidence type="ECO:0000313" key="11">
    <source>
        <dbReference type="Ensembl" id="ENSACIP00000021553.1"/>
    </source>
</evidence>
<dbReference type="GO" id="GO:0015986">
    <property type="term" value="P:proton motive force-driven ATP synthesis"/>
    <property type="evidence" value="ECO:0007669"/>
    <property type="project" value="UniProtKB-UniRule"/>
</dbReference>
<dbReference type="Proteomes" id="UP000261340">
    <property type="component" value="Unplaced"/>
</dbReference>
<comment type="similarity">
    <text evidence="2 10">Belongs to the ATPase d subunit family.</text>
</comment>
<sequence length="155" mass="17585">MAGRRVALKAIDWVSFAERIPPNQRGMFNALKTRSDAISAKLASLPEKPVAIDWNYYRSAVAKPGMVDEFEKKFKALQIPEPTDTQSSAINAQEAESVSGYIKQISMNFCLNLAKFKNMIPFDQMTIEDLNSVFPETKLDKVKYPYWPHKPIAEL</sequence>
<keyword evidence="12" id="KW-1185">Reference proteome</keyword>
<dbReference type="Pfam" id="PF05873">
    <property type="entry name" value="Mt_ATP-synt_D"/>
    <property type="match status" value="1"/>
</dbReference>
<keyword evidence="5 10" id="KW-0375">Hydrogen ion transport</keyword>
<dbReference type="SUPFAM" id="SSF161065">
    <property type="entry name" value="ATP synthase D chain-like"/>
    <property type="match status" value="1"/>
</dbReference>
<dbReference type="PIRSF" id="PIRSF005514">
    <property type="entry name" value="ATPase_F0_D_mt"/>
    <property type="match status" value="1"/>
</dbReference>
<evidence type="ECO:0000256" key="10">
    <source>
        <dbReference type="PIRNR" id="PIRNR005514"/>
    </source>
</evidence>
<evidence type="ECO:0000313" key="12">
    <source>
        <dbReference type="Proteomes" id="UP000261340"/>
    </source>
</evidence>
<dbReference type="GO" id="GO:0015078">
    <property type="term" value="F:proton transmembrane transporter activity"/>
    <property type="evidence" value="ECO:0007669"/>
    <property type="project" value="InterPro"/>
</dbReference>